<dbReference type="Pfam" id="PF07589">
    <property type="entry name" value="PEP-CTERM"/>
    <property type="match status" value="1"/>
</dbReference>
<proteinExistence type="predicted"/>
<dbReference type="EMBL" id="JBAKBA010000021">
    <property type="protein sequence ID" value="MEL0659548.1"/>
    <property type="molecule type" value="Genomic_DNA"/>
</dbReference>
<evidence type="ECO:0000313" key="4">
    <source>
        <dbReference type="Proteomes" id="UP001366060"/>
    </source>
</evidence>
<dbReference type="PROSITE" id="PS51257">
    <property type="entry name" value="PROKAR_LIPOPROTEIN"/>
    <property type="match status" value="1"/>
</dbReference>
<dbReference type="NCBIfam" id="TIGR02595">
    <property type="entry name" value="PEP_CTERM"/>
    <property type="match status" value="1"/>
</dbReference>
<gene>
    <name evidence="3" type="ORF">V6255_10405</name>
</gene>
<evidence type="ECO:0000256" key="1">
    <source>
        <dbReference type="SAM" id="SignalP"/>
    </source>
</evidence>
<evidence type="ECO:0000259" key="2">
    <source>
        <dbReference type="Pfam" id="PF07589"/>
    </source>
</evidence>
<feature type="signal peptide" evidence="1">
    <location>
        <begin position="1"/>
        <end position="26"/>
    </location>
</feature>
<organism evidence="3 4">
    <name type="scientific">Psychromonas arctica</name>
    <dbReference type="NCBI Taxonomy" id="168275"/>
    <lineage>
        <taxon>Bacteria</taxon>
        <taxon>Pseudomonadati</taxon>
        <taxon>Pseudomonadota</taxon>
        <taxon>Gammaproteobacteria</taxon>
        <taxon>Alteromonadales</taxon>
        <taxon>Psychromonadaceae</taxon>
        <taxon>Psychromonas</taxon>
    </lineage>
</organism>
<dbReference type="InterPro" id="IPR013424">
    <property type="entry name" value="Ice-binding_C"/>
</dbReference>
<sequence length="227" mass="23535">MKKVFSKLTAVTVLLSASCVFNVANASLIFSEDFSGGSSALENSTDVTWADTSGRGFEVYTFASAGPRGMSGTYDHDNDASTAQVNIPGAIEVNDDLGNETLTASFTLDSVIEAGQEAVLSFFAGARNNAIGATVEILNLTQDTSLSGLFEPTATSIEWTFNSFSFDSAAASIGDVLQITWLGGGTNSATGLEVADVNFSVVDVPAPATTAILALGLAGLGFRRFKK</sequence>
<feature type="domain" description="Ice-binding protein C-terminal" evidence="2">
    <location>
        <begin position="203"/>
        <end position="224"/>
    </location>
</feature>
<keyword evidence="1" id="KW-0732">Signal</keyword>
<evidence type="ECO:0000313" key="3">
    <source>
        <dbReference type="EMBL" id="MEL0659548.1"/>
    </source>
</evidence>
<accession>A0ABU9HCM6</accession>
<protein>
    <submittedName>
        <fullName evidence="3">PEP-CTERM sorting domain-containing protein</fullName>
    </submittedName>
</protein>
<keyword evidence="4" id="KW-1185">Reference proteome</keyword>
<reference evidence="3 4" key="1">
    <citation type="submission" date="2024-02" db="EMBL/GenBank/DDBJ databases">
        <title>Bacteria isolated from the canopy kelp, Nereocystis luetkeana.</title>
        <authorList>
            <person name="Pfister C.A."/>
            <person name="Younker I.T."/>
            <person name="Light S.H."/>
        </authorList>
    </citation>
    <scope>NUCLEOTIDE SEQUENCE [LARGE SCALE GENOMIC DNA]</scope>
    <source>
        <strain evidence="3 4">TI.2.07</strain>
    </source>
</reference>
<comment type="caution">
    <text evidence="3">The sequence shown here is derived from an EMBL/GenBank/DDBJ whole genome shotgun (WGS) entry which is preliminary data.</text>
</comment>
<feature type="chain" id="PRO_5045373838" evidence="1">
    <location>
        <begin position="27"/>
        <end position="227"/>
    </location>
</feature>
<dbReference type="Proteomes" id="UP001366060">
    <property type="component" value="Unassembled WGS sequence"/>
</dbReference>
<name>A0ABU9HCM6_9GAMM</name>
<dbReference type="RefSeq" id="WP_341628094.1">
    <property type="nucleotide sequence ID" value="NZ_JBAKBA010000021.1"/>
</dbReference>